<reference evidence="1 2" key="1">
    <citation type="submission" date="2015-01" db="EMBL/GenBank/DDBJ databases">
        <title>Evolution of Trichinella species and genotypes.</title>
        <authorList>
            <person name="Korhonen P.K."/>
            <person name="Edoardo P."/>
            <person name="Giuseppe L.R."/>
            <person name="Gasser R.B."/>
        </authorList>
    </citation>
    <scope>NUCLEOTIDE SEQUENCE [LARGE SCALE GENOMIC DNA]</scope>
    <source>
        <strain evidence="1">ISS2496</strain>
    </source>
</reference>
<accession>A0A0V1ACV2</accession>
<keyword evidence="2" id="KW-1185">Reference proteome</keyword>
<evidence type="ECO:0000313" key="2">
    <source>
        <dbReference type="Proteomes" id="UP000054783"/>
    </source>
</evidence>
<gene>
    <name evidence="1" type="ORF">T12_7937</name>
</gene>
<proteinExistence type="predicted"/>
<dbReference type="AlphaFoldDB" id="A0A0V1ACV2"/>
<comment type="caution">
    <text evidence="1">The sequence shown here is derived from an EMBL/GenBank/DDBJ whole genome shotgun (WGS) entry which is preliminary data.</text>
</comment>
<protein>
    <submittedName>
        <fullName evidence="1">Uncharacterized protein</fullName>
    </submittedName>
</protein>
<sequence length="131" mass="15088">MIFANFCMRSRHLFQLADSCAVVAAGKLKQNYATSCQGIINEEEFHAITIYIHILTGNINNACQHSSIKIAPTAHMLTAAGQETKKSTMYHLINFKILRGLSIYFKPSVRADYHKYVNHWKRHFYIFTFTD</sequence>
<organism evidence="1 2">
    <name type="scientific">Trichinella patagoniensis</name>
    <dbReference type="NCBI Taxonomy" id="990121"/>
    <lineage>
        <taxon>Eukaryota</taxon>
        <taxon>Metazoa</taxon>
        <taxon>Ecdysozoa</taxon>
        <taxon>Nematoda</taxon>
        <taxon>Enoplea</taxon>
        <taxon>Dorylaimia</taxon>
        <taxon>Trichinellida</taxon>
        <taxon>Trichinellidae</taxon>
        <taxon>Trichinella</taxon>
    </lineage>
</organism>
<evidence type="ECO:0000313" key="1">
    <source>
        <dbReference type="EMBL" id="KRY22516.1"/>
    </source>
</evidence>
<dbReference type="Proteomes" id="UP000054783">
    <property type="component" value="Unassembled WGS sequence"/>
</dbReference>
<name>A0A0V1ACV2_9BILA</name>
<dbReference type="EMBL" id="JYDQ01000009">
    <property type="protein sequence ID" value="KRY22516.1"/>
    <property type="molecule type" value="Genomic_DNA"/>
</dbReference>